<accession>A0A9Q1BZQ0</accession>
<name>A0A9Q1BZQ0_HOLLE</name>
<evidence type="ECO:0000313" key="5">
    <source>
        <dbReference type="EMBL" id="KAJ8035570.1"/>
    </source>
</evidence>
<comment type="similarity">
    <text evidence="1">Belongs to the sorting nexin family.</text>
</comment>
<dbReference type="CDD" id="cd06864">
    <property type="entry name" value="PX_SNX4"/>
    <property type="match status" value="1"/>
</dbReference>
<dbReference type="GO" id="GO:0015031">
    <property type="term" value="P:protein transport"/>
    <property type="evidence" value="ECO:0007669"/>
    <property type="project" value="InterPro"/>
</dbReference>
<dbReference type="InterPro" id="IPR036871">
    <property type="entry name" value="PX_dom_sf"/>
</dbReference>
<dbReference type="AlphaFoldDB" id="A0A9Q1BZQ0"/>
<proteinExistence type="inferred from homology"/>
<dbReference type="GO" id="GO:0005886">
    <property type="term" value="C:plasma membrane"/>
    <property type="evidence" value="ECO:0007669"/>
    <property type="project" value="TreeGrafter"/>
</dbReference>
<dbReference type="Gene3D" id="1.20.1270.60">
    <property type="entry name" value="Arfaptin homology (AH) domain/BAR domain"/>
    <property type="match status" value="1"/>
</dbReference>
<dbReference type="InterPro" id="IPR001683">
    <property type="entry name" value="PX_dom"/>
</dbReference>
<dbReference type="InterPro" id="IPR027267">
    <property type="entry name" value="AH/BAR_dom_sf"/>
</dbReference>
<evidence type="ECO:0000256" key="1">
    <source>
        <dbReference type="ARBA" id="ARBA00010883"/>
    </source>
</evidence>
<dbReference type="SUPFAM" id="SSF64268">
    <property type="entry name" value="PX domain"/>
    <property type="match status" value="1"/>
</dbReference>
<protein>
    <submittedName>
        <fullName evidence="5">Sorting nexin-4</fullName>
    </submittedName>
</protein>
<sequence>MAVSSPDDSDSLRYDSDEISGSGDEAKTRNFADFIRETSKTRRLSDHVEILVVEHEKRTETGSMGMKDVYTAYLIESRIREENGKKKQVAGNPSSLWRRYSEFEMLRNYLVVTYPYVIVPPLPEKRMTIMWQQMSTVDHFDADFVERRRLGLETFLQRVAAHDEVCQDHLFHTFLLQGENWKDSIMGTGFQAKNCLSLLFLQQDSRIKNLNASFRLKKPDKRFEGLKIYAQELRNNISAILKIRAKLAGTLYGIHKIHGNYGRVFSEWSGIEKEMGDGLQSAGHFMDAYKDYIDDFMNEEEQISDQLKEYIYFADSLKAVCRKQEVMQYELERSEDLLSSKRLQRDQLIGKAPSKTLSLQGMRSKIFGPEKPETKDARLRQLEDQIEEAEEAVLRNQREIMSFMDHALSEVERFKKQKGADLKELFISYAVLQIKMAKRGITLWTNTKECFEKM</sequence>
<evidence type="ECO:0000256" key="3">
    <source>
        <dbReference type="SAM" id="MobiDB-lite"/>
    </source>
</evidence>
<evidence type="ECO:0000259" key="4">
    <source>
        <dbReference type="PROSITE" id="PS50195"/>
    </source>
</evidence>
<feature type="domain" description="PX" evidence="4">
    <location>
        <begin position="51"/>
        <end position="182"/>
    </location>
</feature>
<dbReference type="GO" id="GO:2000786">
    <property type="term" value="P:positive regulation of autophagosome assembly"/>
    <property type="evidence" value="ECO:0007669"/>
    <property type="project" value="TreeGrafter"/>
</dbReference>
<evidence type="ECO:0000313" key="6">
    <source>
        <dbReference type="Proteomes" id="UP001152320"/>
    </source>
</evidence>
<dbReference type="InterPro" id="IPR034783">
    <property type="entry name" value="SNX4"/>
</dbReference>
<dbReference type="PANTHER" id="PTHR46596:SF1">
    <property type="entry name" value="SORTING NEXIN-4"/>
    <property type="match status" value="1"/>
</dbReference>
<dbReference type="OrthoDB" id="289314at2759"/>
<dbReference type="Proteomes" id="UP001152320">
    <property type="component" value="Chromosome 9"/>
</dbReference>
<dbReference type="GO" id="GO:0031901">
    <property type="term" value="C:early endosome membrane"/>
    <property type="evidence" value="ECO:0007669"/>
    <property type="project" value="TreeGrafter"/>
</dbReference>
<organism evidence="5 6">
    <name type="scientific">Holothuria leucospilota</name>
    <name type="common">Black long sea cucumber</name>
    <name type="synonym">Mertensiothuria leucospilota</name>
    <dbReference type="NCBI Taxonomy" id="206669"/>
    <lineage>
        <taxon>Eukaryota</taxon>
        <taxon>Metazoa</taxon>
        <taxon>Echinodermata</taxon>
        <taxon>Eleutherozoa</taxon>
        <taxon>Echinozoa</taxon>
        <taxon>Holothuroidea</taxon>
        <taxon>Aspidochirotacea</taxon>
        <taxon>Aspidochirotida</taxon>
        <taxon>Holothuriidae</taxon>
        <taxon>Holothuria</taxon>
    </lineage>
</organism>
<dbReference type="PANTHER" id="PTHR46596">
    <property type="entry name" value="SORTING NEXIN-4"/>
    <property type="match status" value="1"/>
</dbReference>
<dbReference type="Pfam" id="PF00787">
    <property type="entry name" value="PX"/>
    <property type="match status" value="1"/>
</dbReference>
<dbReference type="Gene3D" id="3.30.1520.10">
    <property type="entry name" value="Phox-like domain"/>
    <property type="match status" value="1"/>
</dbReference>
<comment type="caution">
    <text evidence="5">The sequence shown here is derived from an EMBL/GenBank/DDBJ whole genome shotgun (WGS) entry which is preliminary data.</text>
</comment>
<dbReference type="InterPro" id="IPR034902">
    <property type="entry name" value="PX_SNX4"/>
</dbReference>
<evidence type="ECO:0000256" key="2">
    <source>
        <dbReference type="SAM" id="Coils"/>
    </source>
</evidence>
<dbReference type="SMART" id="SM00312">
    <property type="entry name" value="PX"/>
    <property type="match status" value="1"/>
</dbReference>
<feature type="coiled-coil region" evidence="2">
    <location>
        <begin position="372"/>
        <end position="399"/>
    </location>
</feature>
<gene>
    <name evidence="5" type="ORF">HOLleu_19288</name>
</gene>
<feature type="region of interest" description="Disordered" evidence="3">
    <location>
        <begin position="1"/>
        <end position="24"/>
    </location>
</feature>
<dbReference type="EMBL" id="JAIZAY010000009">
    <property type="protein sequence ID" value="KAJ8035570.1"/>
    <property type="molecule type" value="Genomic_DNA"/>
</dbReference>
<dbReference type="PROSITE" id="PS50195">
    <property type="entry name" value="PX"/>
    <property type="match status" value="1"/>
</dbReference>
<keyword evidence="6" id="KW-1185">Reference proteome</keyword>
<reference evidence="5" key="1">
    <citation type="submission" date="2021-10" db="EMBL/GenBank/DDBJ databases">
        <title>Tropical sea cucumber genome reveals ecological adaptation and Cuvierian tubules defense mechanism.</title>
        <authorList>
            <person name="Chen T."/>
        </authorList>
    </citation>
    <scope>NUCLEOTIDE SEQUENCE</scope>
    <source>
        <strain evidence="5">Nanhai2018</strain>
        <tissue evidence="5">Muscle</tissue>
    </source>
</reference>
<dbReference type="GO" id="GO:0031201">
    <property type="term" value="C:SNARE complex"/>
    <property type="evidence" value="ECO:0007669"/>
    <property type="project" value="TreeGrafter"/>
</dbReference>
<dbReference type="GO" id="GO:0032266">
    <property type="term" value="F:phosphatidylinositol-3-phosphate binding"/>
    <property type="evidence" value="ECO:0007669"/>
    <property type="project" value="TreeGrafter"/>
</dbReference>
<keyword evidence="2" id="KW-0175">Coiled coil</keyword>